<dbReference type="RefSeq" id="WP_106180318.1">
    <property type="nucleotide sequence ID" value="NZ_PVNH01000008.1"/>
</dbReference>
<dbReference type="Pfam" id="PF03992">
    <property type="entry name" value="ABM"/>
    <property type="match status" value="1"/>
</dbReference>
<dbReference type="Gene3D" id="3.30.70.100">
    <property type="match status" value="1"/>
</dbReference>
<reference evidence="2 3" key="1">
    <citation type="submission" date="2018-03" db="EMBL/GenBank/DDBJ databases">
        <title>Genomic Encyclopedia of Type Strains, Phase III (KMG-III): the genomes of soil and plant-associated and newly described type strains.</title>
        <authorList>
            <person name="Whitman W."/>
        </authorList>
    </citation>
    <scope>NUCLEOTIDE SEQUENCE [LARGE SCALE GENOMIC DNA]</scope>
    <source>
        <strain evidence="2 3">CGMCC 4.7125</strain>
    </source>
</reference>
<dbReference type="PROSITE" id="PS51725">
    <property type="entry name" value="ABM"/>
    <property type="match status" value="1"/>
</dbReference>
<proteinExistence type="predicted"/>
<dbReference type="InterPro" id="IPR011008">
    <property type="entry name" value="Dimeric_a/b-barrel"/>
</dbReference>
<dbReference type="AlphaFoldDB" id="A0A2T0LR80"/>
<accession>A0A2T0LR80</accession>
<dbReference type="InterPro" id="IPR007138">
    <property type="entry name" value="ABM_dom"/>
</dbReference>
<protein>
    <submittedName>
        <fullName evidence="2">Quinol monooxygenase YgiN</fullName>
    </submittedName>
</protein>
<gene>
    <name evidence="2" type="ORF">B0I33_108135</name>
</gene>
<comment type="caution">
    <text evidence="2">The sequence shown here is derived from an EMBL/GenBank/DDBJ whole genome shotgun (WGS) entry which is preliminary data.</text>
</comment>
<name>A0A2T0LR80_9PSEU</name>
<evidence type="ECO:0000313" key="3">
    <source>
        <dbReference type="Proteomes" id="UP000238362"/>
    </source>
</evidence>
<evidence type="ECO:0000313" key="2">
    <source>
        <dbReference type="EMBL" id="PRX45988.1"/>
    </source>
</evidence>
<sequence>MQVIVAGAVHVAPENRDRFVAGHRQLVERARAYPGCLDLSISADPLEASRVNIFEHWESQEVLDAWRASAPSPSVRIDLEDGHMAKHEIARSGPPFD</sequence>
<dbReference type="SUPFAM" id="SSF54909">
    <property type="entry name" value="Dimeric alpha+beta barrel"/>
    <property type="match status" value="1"/>
</dbReference>
<keyword evidence="2" id="KW-0503">Monooxygenase</keyword>
<dbReference type="GO" id="GO:0004497">
    <property type="term" value="F:monooxygenase activity"/>
    <property type="evidence" value="ECO:0007669"/>
    <property type="project" value="UniProtKB-KW"/>
</dbReference>
<dbReference type="OrthoDB" id="287932at2"/>
<keyword evidence="2" id="KW-0560">Oxidoreductase</keyword>
<organism evidence="2 3">
    <name type="scientific">Prauserella shujinwangii</name>
    <dbReference type="NCBI Taxonomy" id="1453103"/>
    <lineage>
        <taxon>Bacteria</taxon>
        <taxon>Bacillati</taxon>
        <taxon>Actinomycetota</taxon>
        <taxon>Actinomycetes</taxon>
        <taxon>Pseudonocardiales</taxon>
        <taxon>Pseudonocardiaceae</taxon>
        <taxon>Prauserella</taxon>
    </lineage>
</organism>
<dbReference type="EMBL" id="PVNH01000008">
    <property type="protein sequence ID" value="PRX45988.1"/>
    <property type="molecule type" value="Genomic_DNA"/>
</dbReference>
<keyword evidence="3" id="KW-1185">Reference proteome</keyword>
<evidence type="ECO:0000259" key="1">
    <source>
        <dbReference type="PROSITE" id="PS51725"/>
    </source>
</evidence>
<dbReference type="Proteomes" id="UP000238362">
    <property type="component" value="Unassembled WGS sequence"/>
</dbReference>
<feature type="domain" description="ABM" evidence="1">
    <location>
        <begin position="3"/>
        <end position="97"/>
    </location>
</feature>